<gene>
    <name evidence="2" type="ORF">CleRT_14610</name>
</gene>
<proteinExistence type="predicted"/>
<dbReference type="Proteomes" id="UP000063965">
    <property type="component" value="Chromosome"/>
</dbReference>
<dbReference type="CDD" id="cd09159">
    <property type="entry name" value="PLDc_ybhO_like_2"/>
    <property type="match status" value="1"/>
</dbReference>
<dbReference type="SMART" id="SM00155">
    <property type="entry name" value="PLDc"/>
    <property type="match status" value="2"/>
</dbReference>
<dbReference type="Gene3D" id="3.30.870.10">
    <property type="entry name" value="Endonuclease Chain A"/>
    <property type="match status" value="2"/>
</dbReference>
<name>A0ABM5UVJ5_9COXI</name>
<organism evidence="2 3">
    <name type="scientific">Candidatus Coxiella mudrowiae</name>
    <dbReference type="NCBI Taxonomy" id="2054173"/>
    <lineage>
        <taxon>Bacteria</taxon>
        <taxon>Pseudomonadati</taxon>
        <taxon>Pseudomonadota</taxon>
        <taxon>Gammaproteobacteria</taxon>
        <taxon>Legionellales</taxon>
        <taxon>Coxiellaceae</taxon>
        <taxon>Coxiella</taxon>
    </lineage>
</organism>
<reference evidence="2 3" key="1">
    <citation type="journal article" date="2015" name="Genome Biol. Evol.">
        <title>Distinctive Genome Reduction Rates Revealed by Genomic Analyses of Two Coxiella-Like Endosymbionts in Ticks.</title>
        <authorList>
            <person name="Gottlieb Y."/>
            <person name="Lalzar I."/>
            <person name="Klasson L."/>
        </authorList>
    </citation>
    <scope>NUCLEOTIDE SEQUENCE [LARGE SCALE GENOMIC DNA]</scope>
    <source>
        <strain evidence="2 3">CRt</strain>
    </source>
</reference>
<evidence type="ECO:0000313" key="3">
    <source>
        <dbReference type="Proteomes" id="UP000063965"/>
    </source>
</evidence>
<dbReference type="PANTHER" id="PTHR21248:SF22">
    <property type="entry name" value="PHOSPHOLIPASE D"/>
    <property type="match status" value="1"/>
</dbReference>
<dbReference type="Pfam" id="PF13091">
    <property type="entry name" value="PLDc_2"/>
    <property type="match status" value="2"/>
</dbReference>
<dbReference type="InterPro" id="IPR025202">
    <property type="entry name" value="PLD-like_dom"/>
</dbReference>
<dbReference type="PIRSF" id="PIRSF000850">
    <property type="entry name" value="Phospholipase_D_PSS"/>
    <property type="match status" value="1"/>
</dbReference>
<protein>
    <submittedName>
        <fullName evidence="2">Cardiolipin synthetase</fullName>
    </submittedName>
</protein>
<sequence>MQGRLTKNRQETVFTEGQKHFDALLSDIAKAKHSIDLETYLFHNDTLGKRIALELAEAAKRGVKVRVMVDGAGSPLWSANFARFLEEAGVKTKVFHPFPWQLWDWSRSIVKLPSLIKWIYLILKINFRNHRKVCIIDKEIAYIGSLNISKYHLSPEEGGDGWRDTSVRLTGTDLKELIKAFNVAWYHRTIKERLREIFRQIRKDPLIRLNYTHHRRRILYKNLLRKMANCTRRIWITNAYFVPDNFLLKRLKDSARSGIDVRILLPRKSDIAMMPWASSTFYYSLLKAGVRIFEYLPSMLHAKSLIIDDWMVIGSSNLNHRSLIHDLEADIHINSNEAKRTLEQQFLEDLKNSREVSLDSWQTLRPRSQRLMGRLVLYIKYWI</sequence>
<accession>A0ABM5UVJ5</accession>
<dbReference type="SUPFAM" id="SSF56024">
    <property type="entry name" value="Phospholipase D/nuclease"/>
    <property type="match status" value="2"/>
</dbReference>
<keyword evidence="3" id="KW-1185">Reference proteome</keyword>
<dbReference type="RefSeq" id="WP_371440229.1">
    <property type="nucleotide sequence ID" value="NZ_CP011126.1"/>
</dbReference>
<dbReference type="PANTHER" id="PTHR21248">
    <property type="entry name" value="CARDIOLIPIN SYNTHASE"/>
    <property type="match status" value="1"/>
</dbReference>
<dbReference type="CDD" id="cd09110">
    <property type="entry name" value="PLDc_CLS_1"/>
    <property type="match status" value="1"/>
</dbReference>
<dbReference type="EMBL" id="CP011126">
    <property type="protein sequence ID" value="AKQ33973.1"/>
    <property type="molecule type" value="Genomic_DNA"/>
</dbReference>
<dbReference type="PROSITE" id="PS50035">
    <property type="entry name" value="PLD"/>
    <property type="match status" value="2"/>
</dbReference>
<evidence type="ECO:0000259" key="1">
    <source>
        <dbReference type="PROSITE" id="PS50035"/>
    </source>
</evidence>
<dbReference type="InterPro" id="IPR001736">
    <property type="entry name" value="PLipase_D/transphosphatidylase"/>
</dbReference>
<feature type="domain" description="PLD phosphodiesterase" evidence="1">
    <location>
        <begin position="296"/>
        <end position="322"/>
    </location>
</feature>
<evidence type="ECO:0000313" key="2">
    <source>
        <dbReference type="EMBL" id="AKQ33973.1"/>
    </source>
</evidence>
<feature type="domain" description="PLD phosphodiesterase" evidence="1">
    <location>
        <begin position="125"/>
        <end position="152"/>
    </location>
</feature>